<dbReference type="EMBL" id="UINC01002960">
    <property type="protein sequence ID" value="SVA02003.1"/>
    <property type="molecule type" value="Genomic_DNA"/>
</dbReference>
<dbReference type="InterPro" id="IPR050638">
    <property type="entry name" value="AA-Vitamin_Transporters"/>
</dbReference>
<protein>
    <recommendedName>
        <fullName evidence="6">EamA domain-containing protein</fullName>
    </recommendedName>
</protein>
<reference evidence="7" key="1">
    <citation type="submission" date="2018-05" db="EMBL/GenBank/DDBJ databases">
        <authorList>
            <person name="Lanie J.A."/>
            <person name="Ng W.-L."/>
            <person name="Kazmierczak K.M."/>
            <person name="Andrzejewski T.M."/>
            <person name="Davidsen T.M."/>
            <person name="Wayne K.J."/>
            <person name="Tettelin H."/>
            <person name="Glass J.I."/>
            <person name="Rusch D."/>
            <person name="Podicherti R."/>
            <person name="Tsui H.-C.T."/>
            <person name="Winkler M.E."/>
        </authorList>
    </citation>
    <scope>NUCLEOTIDE SEQUENCE</scope>
</reference>
<evidence type="ECO:0000256" key="5">
    <source>
        <dbReference type="SAM" id="Phobius"/>
    </source>
</evidence>
<feature type="transmembrane region" description="Helical" evidence="5">
    <location>
        <begin position="275"/>
        <end position="294"/>
    </location>
</feature>
<dbReference type="SUPFAM" id="SSF103481">
    <property type="entry name" value="Multidrug resistance efflux transporter EmrE"/>
    <property type="match status" value="2"/>
</dbReference>
<evidence type="ECO:0000256" key="3">
    <source>
        <dbReference type="ARBA" id="ARBA00022989"/>
    </source>
</evidence>
<feature type="non-terminal residue" evidence="7">
    <location>
        <position position="1"/>
    </location>
</feature>
<dbReference type="PANTHER" id="PTHR32322:SF2">
    <property type="entry name" value="EAMA DOMAIN-CONTAINING PROTEIN"/>
    <property type="match status" value="1"/>
</dbReference>
<feature type="transmembrane region" description="Helical" evidence="5">
    <location>
        <begin position="7"/>
        <end position="27"/>
    </location>
</feature>
<evidence type="ECO:0000259" key="6">
    <source>
        <dbReference type="Pfam" id="PF00892"/>
    </source>
</evidence>
<feature type="transmembrane region" description="Helical" evidence="5">
    <location>
        <begin position="123"/>
        <end position="141"/>
    </location>
</feature>
<evidence type="ECO:0000313" key="7">
    <source>
        <dbReference type="EMBL" id="SVA02003.1"/>
    </source>
</evidence>
<feature type="transmembrane region" description="Helical" evidence="5">
    <location>
        <begin position="185"/>
        <end position="206"/>
    </location>
</feature>
<dbReference type="PANTHER" id="PTHR32322">
    <property type="entry name" value="INNER MEMBRANE TRANSPORTER"/>
    <property type="match status" value="1"/>
</dbReference>
<dbReference type="AlphaFoldDB" id="A0A381SL57"/>
<keyword evidence="3 5" id="KW-1133">Transmembrane helix</keyword>
<name>A0A381SL57_9ZZZZ</name>
<feature type="transmembrane region" description="Helical" evidence="5">
    <location>
        <begin position="253"/>
        <end position="269"/>
    </location>
</feature>
<feature type="transmembrane region" description="Helical" evidence="5">
    <location>
        <begin position="156"/>
        <end position="173"/>
    </location>
</feature>
<comment type="subcellular location">
    <subcellularLocation>
        <location evidence="1">Membrane</location>
        <topology evidence="1">Multi-pass membrane protein</topology>
    </subcellularLocation>
</comment>
<dbReference type="InterPro" id="IPR037185">
    <property type="entry name" value="EmrE-like"/>
</dbReference>
<accession>A0A381SL57</accession>
<feature type="transmembrane region" description="Helical" evidence="5">
    <location>
        <begin position="218"/>
        <end position="241"/>
    </location>
</feature>
<evidence type="ECO:0000256" key="1">
    <source>
        <dbReference type="ARBA" id="ARBA00004141"/>
    </source>
</evidence>
<feature type="domain" description="EamA" evidence="6">
    <location>
        <begin position="10"/>
        <end position="140"/>
    </location>
</feature>
<evidence type="ECO:0000256" key="4">
    <source>
        <dbReference type="ARBA" id="ARBA00023136"/>
    </source>
</evidence>
<feature type="transmembrane region" description="Helical" evidence="5">
    <location>
        <begin position="33"/>
        <end position="55"/>
    </location>
</feature>
<proteinExistence type="predicted"/>
<dbReference type="GO" id="GO:0016020">
    <property type="term" value="C:membrane"/>
    <property type="evidence" value="ECO:0007669"/>
    <property type="project" value="UniProtKB-SubCell"/>
</dbReference>
<keyword evidence="4 5" id="KW-0472">Membrane</keyword>
<sequence length="299" mass="31716">VSTGVRLSVVLAFATIYIVWGTTYLAIRFGIETIPVFLMAGVRFIVGGALFYQWASGRAAETPNFEHWKSAFIVGGLMVACGIGGVTWTEQFVPSGLTALMIAIVPFWIILMDWLRPGGSPPSGAVVFGLVIGFIGLGLLINPGEIGGVSEIDPRGAGAILFATLCWSTGSIYSRHAPQPRFQPLAVGMQMMCGGLILLIVSLAIGELSQFNMATLSLRSVMAVVYLIGPGSIAYAMYLFLLKASTPAKAATYTYVNPIIALIVGAWLGDEVMSNWTLACSAVIILGVVVTITAKMQVK</sequence>
<evidence type="ECO:0000256" key="2">
    <source>
        <dbReference type="ARBA" id="ARBA00022692"/>
    </source>
</evidence>
<feature type="transmembrane region" description="Helical" evidence="5">
    <location>
        <begin position="67"/>
        <end position="86"/>
    </location>
</feature>
<feature type="transmembrane region" description="Helical" evidence="5">
    <location>
        <begin position="92"/>
        <end position="111"/>
    </location>
</feature>
<feature type="domain" description="EamA" evidence="6">
    <location>
        <begin position="156"/>
        <end position="292"/>
    </location>
</feature>
<keyword evidence="2 5" id="KW-0812">Transmembrane</keyword>
<organism evidence="7">
    <name type="scientific">marine metagenome</name>
    <dbReference type="NCBI Taxonomy" id="408172"/>
    <lineage>
        <taxon>unclassified sequences</taxon>
        <taxon>metagenomes</taxon>
        <taxon>ecological metagenomes</taxon>
    </lineage>
</organism>
<dbReference type="InterPro" id="IPR000620">
    <property type="entry name" value="EamA_dom"/>
</dbReference>
<gene>
    <name evidence="7" type="ORF">METZ01_LOCUS54857</name>
</gene>
<dbReference type="Pfam" id="PF00892">
    <property type="entry name" value="EamA"/>
    <property type="match status" value="2"/>
</dbReference>